<dbReference type="PROSITE" id="PS51257">
    <property type="entry name" value="PROKAR_LIPOPROTEIN"/>
    <property type="match status" value="1"/>
</dbReference>
<gene>
    <name evidence="2" type="ORF">LMG31506_02973</name>
</gene>
<protein>
    <recommendedName>
        <fullName evidence="4">Lipoprotein</fullName>
    </recommendedName>
</protein>
<proteinExistence type="predicted"/>
<organism evidence="2 3">
    <name type="scientific">Cupriavidus yeoncheonensis</name>
    <dbReference type="NCBI Taxonomy" id="1462994"/>
    <lineage>
        <taxon>Bacteria</taxon>
        <taxon>Pseudomonadati</taxon>
        <taxon>Pseudomonadota</taxon>
        <taxon>Betaproteobacteria</taxon>
        <taxon>Burkholderiales</taxon>
        <taxon>Burkholderiaceae</taxon>
        <taxon>Cupriavidus</taxon>
    </lineage>
</organism>
<evidence type="ECO:0000313" key="2">
    <source>
        <dbReference type="EMBL" id="CAG2144290.1"/>
    </source>
</evidence>
<keyword evidence="3" id="KW-1185">Reference proteome</keyword>
<evidence type="ECO:0008006" key="4">
    <source>
        <dbReference type="Google" id="ProtNLM"/>
    </source>
</evidence>
<name>A0A916IVW3_9BURK</name>
<feature type="chain" id="PRO_5037195290" description="Lipoprotein" evidence="1">
    <location>
        <begin position="23"/>
        <end position="129"/>
    </location>
</feature>
<evidence type="ECO:0000256" key="1">
    <source>
        <dbReference type="SAM" id="SignalP"/>
    </source>
</evidence>
<dbReference type="EMBL" id="CAJPUY010000010">
    <property type="protein sequence ID" value="CAG2144290.1"/>
    <property type="molecule type" value="Genomic_DNA"/>
</dbReference>
<comment type="caution">
    <text evidence="2">The sequence shown here is derived from an EMBL/GenBank/DDBJ whole genome shotgun (WGS) entry which is preliminary data.</text>
</comment>
<feature type="signal peptide" evidence="1">
    <location>
        <begin position="1"/>
        <end position="22"/>
    </location>
</feature>
<evidence type="ECO:0000313" key="3">
    <source>
        <dbReference type="Proteomes" id="UP000672934"/>
    </source>
</evidence>
<sequence>MAHCQSRACWFGLGLLSGAALACLSTWAAKSAHRQVGAGAAETALAAQQQALESEPLPEAATDIIEYRGFMVHVFCHALGVGRFKAVCDIWEAGAVVLESGAPPAAYPTAEEARLATIAWARQWVQNNG</sequence>
<dbReference type="Proteomes" id="UP000672934">
    <property type="component" value="Unassembled WGS sequence"/>
</dbReference>
<reference evidence="2" key="1">
    <citation type="submission" date="2021-03" db="EMBL/GenBank/DDBJ databases">
        <authorList>
            <person name="Peeters C."/>
        </authorList>
    </citation>
    <scope>NUCLEOTIDE SEQUENCE</scope>
    <source>
        <strain evidence="2">LMG 31506</strain>
    </source>
</reference>
<dbReference type="AlphaFoldDB" id="A0A916IVW3"/>
<accession>A0A916IVW3</accession>
<keyword evidence="1" id="KW-0732">Signal</keyword>